<dbReference type="SUPFAM" id="SSF53448">
    <property type="entry name" value="Nucleotide-diphospho-sugar transferases"/>
    <property type="match status" value="1"/>
</dbReference>
<dbReference type="Pfam" id="PF00535">
    <property type="entry name" value="Glycos_transf_2"/>
    <property type="match status" value="1"/>
</dbReference>
<organism evidence="2">
    <name type="scientific">uncultured bacterium HF186_25m_27D22</name>
    <dbReference type="NCBI Taxonomy" id="662889"/>
    <lineage>
        <taxon>Bacteria</taxon>
        <taxon>environmental samples</taxon>
    </lineage>
</organism>
<feature type="domain" description="Glycosyltransferase 2-like" evidence="1">
    <location>
        <begin position="4"/>
        <end position="164"/>
    </location>
</feature>
<evidence type="ECO:0000259" key="1">
    <source>
        <dbReference type="Pfam" id="PF00535"/>
    </source>
</evidence>
<dbReference type="PANTHER" id="PTHR48090:SF7">
    <property type="entry name" value="RFBJ PROTEIN"/>
    <property type="match status" value="1"/>
</dbReference>
<evidence type="ECO:0000313" key="2">
    <source>
        <dbReference type="EMBL" id="ACU26516.1"/>
    </source>
</evidence>
<reference evidence="2" key="1">
    <citation type="journal article" date="2009" name="Environ. Microbiol. Rep.">
        <title>Characterization of canthaxanthin biosynthesis genes from an uncultured marine bacterium.</title>
        <authorList>
            <person name="Maresca J.A."/>
            <person name="Braff J.C."/>
            <person name="Delong E.F."/>
        </authorList>
    </citation>
    <scope>NUCLEOTIDE SEQUENCE</scope>
</reference>
<dbReference type="InterPro" id="IPR050256">
    <property type="entry name" value="Glycosyltransferase_2"/>
</dbReference>
<dbReference type="Gene3D" id="3.90.550.10">
    <property type="entry name" value="Spore Coat Polysaccharide Biosynthesis Protein SpsA, Chain A"/>
    <property type="match status" value="1"/>
</dbReference>
<name>C7FPL3_9BACT</name>
<protein>
    <submittedName>
        <fullName evidence="2">Glycosyltransferase</fullName>
    </submittedName>
</protein>
<dbReference type="CDD" id="cd04179">
    <property type="entry name" value="DPM_DPG-synthase_like"/>
    <property type="match status" value="1"/>
</dbReference>
<sequence length="259" mass="28913">MKLTVVIPAFNEIATLQDVVARVRHHAGPDVEIIIVDDGSTDGTIEAIEALATRGEVRAFYNTQNRGKGAAVRRGLAAATGDIVLVQDADLEYDPADYPALLEPIVAGRADVVYGSRFRGDSEGWWWRQWVANRTLTWLSNRFTGWRLTDMETCYKVFRREVVQSIHLESDRFGFEPEVTAKLAGIPGIVMEEVPIRYRGRSYHEGKKVTWRDGLKAIGTIVKYNLVQDRAHWYVGGAQAAEELIPTRTAAAGKKDQSP</sequence>
<dbReference type="CAZy" id="GT2">
    <property type="family name" value="Glycosyltransferase Family 2"/>
</dbReference>
<dbReference type="InterPro" id="IPR001173">
    <property type="entry name" value="Glyco_trans_2-like"/>
</dbReference>
<dbReference type="InterPro" id="IPR029044">
    <property type="entry name" value="Nucleotide-diphossugar_trans"/>
</dbReference>
<accession>C7FPL3</accession>
<proteinExistence type="predicted"/>
<dbReference type="GO" id="GO:0016740">
    <property type="term" value="F:transferase activity"/>
    <property type="evidence" value="ECO:0007669"/>
    <property type="project" value="UniProtKB-KW"/>
</dbReference>
<keyword evidence="2" id="KW-0808">Transferase</keyword>
<dbReference type="AlphaFoldDB" id="C7FPL3"/>
<dbReference type="EMBL" id="GQ412710">
    <property type="protein sequence ID" value="ACU26516.1"/>
    <property type="molecule type" value="Genomic_DNA"/>
</dbReference>
<dbReference type="PANTHER" id="PTHR48090">
    <property type="entry name" value="UNDECAPRENYL-PHOSPHATE 4-DEOXY-4-FORMAMIDO-L-ARABINOSE TRANSFERASE-RELATED"/>
    <property type="match status" value="1"/>
</dbReference>